<evidence type="ECO:0000256" key="3">
    <source>
        <dbReference type="ARBA" id="ARBA00022475"/>
    </source>
</evidence>
<evidence type="ECO:0000256" key="8">
    <source>
        <dbReference type="ARBA" id="ARBA00022989"/>
    </source>
</evidence>
<dbReference type="InterPro" id="IPR046956">
    <property type="entry name" value="RLP23-like"/>
</dbReference>
<feature type="transmembrane region" description="Helical" evidence="12">
    <location>
        <begin position="878"/>
        <end position="899"/>
    </location>
</feature>
<comment type="subcellular location">
    <subcellularLocation>
        <location evidence="1">Cell membrane</location>
        <topology evidence="1">Single-pass type I membrane protein</topology>
    </subcellularLocation>
</comment>
<keyword evidence="9 12" id="KW-0472">Membrane</keyword>
<dbReference type="PANTHER" id="PTHR48063:SF101">
    <property type="entry name" value="LRR RECEPTOR-LIKE SERINE_THREONINE-PROTEIN KINASE FLS2"/>
    <property type="match status" value="1"/>
</dbReference>
<evidence type="ECO:0000256" key="1">
    <source>
        <dbReference type="ARBA" id="ARBA00004251"/>
    </source>
</evidence>
<evidence type="ECO:0000313" key="14">
    <source>
        <dbReference type="EMBL" id="KAK2651139.1"/>
    </source>
</evidence>
<dbReference type="InterPro" id="IPR003591">
    <property type="entry name" value="Leu-rich_rpt_typical-subtyp"/>
</dbReference>
<dbReference type="InterPro" id="IPR032675">
    <property type="entry name" value="LRR_dom_sf"/>
</dbReference>
<dbReference type="InterPro" id="IPR013210">
    <property type="entry name" value="LRR_N_plant-typ"/>
</dbReference>
<dbReference type="FunFam" id="3.80.10.10:FF:001347">
    <property type="entry name" value="LRR receptor-like serine/threonine-protein kinase GSO2"/>
    <property type="match status" value="1"/>
</dbReference>
<dbReference type="SMART" id="SM00369">
    <property type="entry name" value="LRR_TYP"/>
    <property type="match status" value="6"/>
</dbReference>
<evidence type="ECO:0000259" key="13">
    <source>
        <dbReference type="Pfam" id="PF08263"/>
    </source>
</evidence>
<keyword evidence="4" id="KW-0433">Leucine-rich repeat</keyword>
<dbReference type="Pfam" id="PF13516">
    <property type="entry name" value="LRR_6"/>
    <property type="match status" value="1"/>
</dbReference>
<dbReference type="GO" id="GO:0005886">
    <property type="term" value="C:plasma membrane"/>
    <property type="evidence" value="ECO:0007669"/>
    <property type="project" value="UniProtKB-SubCell"/>
</dbReference>
<feature type="domain" description="Leucine-rich repeat-containing N-terminal plant-type" evidence="13">
    <location>
        <begin position="50"/>
        <end position="90"/>
    </location>
</feature>
<evidence type="ECO:0000256" key="4">
    <source>
        <dbReference type="ARBA" id="ARBA00022614"/>
    </source>
</evidence>
<evidence type="ECO:0000256" key="10">
    <source>
        <dbReference type="ARBA" id="ARBA00023170"/>
    </source>
</evidence>
<keyword evidence="10" id="KW-0675">Receptor</keyword>
<organism evidence="14 15">
    <name type="scientific">Dipteronia dyeriana</name>
    <dbReference type="NCBI Taxonomy" id="168575"/>
    <lineage>
        <taxon>Eukaryota</taxon>
        <taxon>Viridiplantae</taxon>
        <taxon>Streptophyta</taxon>
        <taxon>Embryophyta</taxon>
        <taxon>Tracheophyta</taxon>
        <taxon>Spermatophyta</taxon>
        <taxon>Magnoliopsida</taxon>
        <taxon>eudicotyledons</taxon>
        <taxon>Gunneridae</taxon>
        <taxon>Pentapetalae</taxon>
        <taxon>rosids</taxon>
        <taxon>malvids</taxon>
        <taxon>Sapindales</taxon>
        <taxon>Sapindaceae</taxon>
        <taxon>Hippocastanoideae</taxon>
        <taxon>Acereae</taxon>
        <taxon>Dipteronia</taxon>
    </lineage>
</organism>
<dbReference type="Pfam" id="PF08263">
    <property type="entry name" value="LRRNT_2"/>
    <property type="match status" value="1"/>
</dbReference>
<dbReference type="InterPro" id="IPR001611">
    <property type="entry name" value="Leu-rich_rpt"/>
</dbReference>
<proteinExistence type="inferred from homology"/>
<name>A0AAD9UBQ3_9ROSI</name>
<dbReference type="SUPFAM" id="SSF52058">
    <property type="entry name" value="L domain-like"/>
    <property type="match status" value="3"/>
</dbReference>
<evidence type="ECO:0000256" key="12">
    <source>
        <dbReference type="SAM" id="Phobius"/>
    </source>
</evidence>
<evidence type="ECO:0000313" key="15">
    <source>
        <dbReference type="Proteomes" id="UP001280121"/>
    </source>
</evidence>
<dbReference type="EMBL" id="JANJYI010000005">
    <property type="protein sequence ID" value="KAK2651139.1"/>
    <property type="molecule type" value="Genomic_DNA"/>
</dbReference>
<dbReference type="Pfam" id="PF13855">
    <property type="entry name" value="LRR_8"/>
    <property type="match status" value="2"/>
</dbReference>
<comment type="similarity">
    <text evidence="2">Belongs to the RLP family.</text>
</comment>
<dbReference type="FunFam" id="3.80.10.10:FF:000111">
    <property type="entry name" value="LRR receptor-like serine/threonine-protein kinase ERECTA"/>
    <property type="match status" value="1"/>
</dbReference>
<keyword evidence="6" id="KW-0732">Signal</keyword>
<keyword evidence="11" id="KW-0325">Glycoprotein</keyword>
<reference evidence="14" key="1">
    <citation type="journal article" date="2023" name="Plant J.">
        <title>Genome sequences and population genomics provide insights into the demographic history, inbreeding, and mutation load of two 'living fossil' tree species of Dipteronia.</title>
        <authorList>
            <person name="Feng Y."/>
            <person name="Comes H.P."/>
            <person name="Chen J."/>
            <person name="Zhu S."/>
            <person name="Lu R."/>
            <person name="Zhang X."/>
            <person name="Li P."/>
            <person name="Qiu J."/>
            <person name="Olsen K.M."/>
            <person name="Qiu Y."/>
        </authorList>
    </citation>
    <scope>NUCLEOTIDE SEQUENCE</scope>
    <source>
        <strain evidence="14">KIB01</strain>
    </source>
</reference>
<keyword evidence="7" id="KW-0677">Repeat</keyword>
<dbReference type="Proteomes" id="UP001280121">
    <property type="component" value="Unassembled WGS sequence"/>
</dbReference>
<dbReference type="PANTHER" id="PTHR48063">
    <property type="entry name" value="LRR RECEPTOR-LIKE KINASE"/>
    <property type="match status" value="1"/>
</dbReference>
<comment type="caution">
    <text evidence="14">The sequence shown here is derived from an EMBL/GenBank/DDBJ whole genome shotgun (WGS) entry which is preliminary data.</text>
</comment>
<dbReference type="AlphaFoldDB" id="A0AAD9UBQ3"/>
<gene>
    <name evidence="14" type="ORF">Ddye_018628</name>
</gene>
<accession>A0AAD9UBQ3</accession>
<dbReference type="Pfam" id="PF00560">
    <property type="entry name" value="LRR_1"/>
    <property type="match status" value="8"/>
</dbReference>
<sequence>MSSSLYFLEFWILLADYQESINSSRSKSLFTDTRTGVGDGAGTSIKCIERDRHALLAIKQSLIDDYGHLSSWGKEEHKKGCCKWRGVSCSNQTGQHLNYLDLSYNDFGGQQIPEFIGSLNKLRYLNLSHAWLAGRVPHQLSNLSKLQTLDLSGNWNMYAIKLDWLSHLSSLTHVCLNSVNLSEAVDWMQVVSQLPSLTELQLKWCDLPSVTSSSISFVNSSKSLVLLYLFGNDLSNSTYLWLSKFSSSLVDVDLGSNFLEGPIPDYTFENMTSLMHLYLGYNQISGTPKSLGNLCTLKTLYLNVNNLRGPLSDLLNLFGCTRETLEILSLDYNMFSGSLPDFTKFLSMKELSISNNRLNGTIPKTIGKLFELEVLDLSSNLLEGMLIEAHMSNLSRLSYIDLSDNSLTLNFGSAWVPPFQLQTIRLGSCRLGPHFPEWLHTQKNCSLIDISDAGISDIVPSWFWDLSPDKYYLNVSYNHMKGTVPDLSMKFGDHPGIDLSSNDFEGPIPPVPSNLTSLNLSKNRFSGSISFLCTVLGEIFTNLDLSDNFLTGELPNCWLQLQDLVVLNLANNNFSGRIPDLSSAKCSIQSLYLRNNNFIGGLPSSLKMCQELKFINVGENGFSGKIPTWIGESLPNLVVLSLRSNRFNGSIPLQLCQLPYVQVLDFSLNNISGTIPKCLNNLTAMIQRGSSVSTITHTYLSYMSSSVSGTGTEYIDIATLVWKGTDQEYIRNLGYLKSIDISSNQLIGEIPEEITSLEGLISLNLSRNHLTGPISPQIGQLSSLDSLDLSNNQLIGEIPTSFEFLNFLGMFYLSNNNLSGKIPSIAKLQNFDASSYVGNPELCGSPLPRKCPEEKPAQAPAPAIITHHNDDGVINQGFYASVALGFIVGFWGAVGSLLLNKSWRHAYFRFLSHTKDRLYVAMVLNVAKLQRWLRN</sequence>
<evidence type="ECO:0000256" key="2">
    <source>
        <dbReference type="ARBA" id="ARBA00009592"/>
    </source>
</evidence>
<keyword evidence="15" id="KW-1185">Reference proteome</keyword>
<evidence type="ECO:0000256" key="9">
    <source>
        <dbReference type="ARBA" id="ARBA00023136"/>
    </source>
</evidence>
<evidence type="ECO:0000256" key="7">
    <source>
        <dbReference type="ARBA" id="ARBA00022737"/>
    </source>
</evidence>
<evidence type="ECO:0000256" key="11">
    <source>
        <dbReference type="ARBA" id="ARBA00023180"/>
    </source>
</evidence>
<keyword evidence="8 12" id="KW-1133">Transmembrane helix</keyword>
<dbReference type="Gene3D" id="3.80.10.10">
    <property type="entry name" value="Ribonuclease Inhibitor"/>
    <property type="match status" value="4"/>
</dbReference>
<dbReference type="PRINTS" id="PR00019">
    <property type="entry name" value="LEURICHRPT"/>
</dbReference>
<keyword evidence="3" id="KW-1003">Cell membrane</keyword>
<keyword evidence="5 12" id="KW-0812">Transmembrane</keyword>
<evidence type="ECO:0000256" key="6">
    <source>
        <dbReference type="ARBA" id="ARBA00022729"/>
    </source>
</evidence>
<protein>
    <recommendedName>
        <fullName evidence="13">Leucine-rich repeat-containing N-terminal plant-type domain-containing protein</fullName>
    </recommendedName>
</protein>
<dbReference type="FunFam" id="3.80.10.10:FF:000095">
    <property type="entry name" value="LRR receptor-like serine/threonine-protein kinase GSO1"/>
    <property type="match status" value="1"/>
</dbReference>
<evidence type="ECO:0000256" key="5">
    <source>
        <dbReference type="ARBA" id="ARBA00022692"/>
    </source>
</evidence>